<dbReference type="AlphaFoldDB" id="A0A5S5AWX6"/>
<dbReference type="Proteomes" id="UP000322294">
    <property type="component" value="Unassembled WGS sequence"/>
</dbReference>
<accession>A0A5S5AWX6</accession>
<proteinExistence type="predicted"/>
<protein>
    <submittedName>
        <fullName evidence="1">Uncharacterized protein (TIGR02678 family)</fullName>
    </submittedName>
</protein>
<evidence type="ECO:0000313" key="2">
    <source>
        <dbReference type="Proteomes" id="UP000322294"/>
    </source>
</evidence>
<keyword evidence="2" id="KW-1185">Reference proteome</keyword>
<gene>
    <name evidence="1" type="ORF">LZ11_00527</name>
</gene>
<dbReference type="Pfam" id="PF09661">
    <property type="entry name" value="DUF2398"/>
    <property type="match status" value="1"/>
</dbReference>
<organism evidence="1 2">
    <name type="scientific">Thermosediminibacter litoriperuensis</name>
    <dbReference type="NCBI Taxonomy" id="291989"/>
    <lineage>
        <taxon>Bacteria</taxon>
        <taxon>Bacillati</taxon>
        <taxon>Bacillota</taxon>
        <taxon>Clostridia</taxon>
        <taxon>Thermosediminibacterales</taxon>
        <taxon>Thermosediminibacteraceae</taxon>
        <taxon>Thermosediminibacter</taxon>
    </lineage>
</organism>
<evidence type="ECO:0000313" key="1">
    <source>
        <dbReference type="EMBL" id="TYP57868.1"/>
    </source>
</evidence>
<sequence>MIPLEELEILLENFWILRGKDRELYHQVRDALPNIANFIEEKLGFRLIVNSQLIKLEKIPAEPEEWMGIQQFKEPLDYAFLCMLLAFLEDKGPEEQFVLSSVTEFIEASFPGEEKVDWTLYTHRKSLVRTLNFAAEIGLIKIDDGDQERFADDRDTEVLYENTGVSRFFFRALGREFSEDFTPEDFLIDEFSEEAGLRPEIRRHRVYRKLLLTPAVYCKSPQDEDFLYIKNIRGTIHRDFEKYLGAALHVHKSSAFLILNRSKYLKSCFPETNSNISDITLLLSRAIREEVESSALKVNVDDSIEMAEPEFKEKIKKIKDRYQRGWYKTYREKFFEKLYEEVVTFLEFWKMIEVEKDSGTVRILPILGKFEGDYPPDFYKKGEVGNAESLDD</sequence>
<dbReference type="InterPro" id="IPR013494">
    <property type="entry name" value="CHP02678"/>
</dbReference>
<comment type="caution">
    <text evidence="1">The sequence shown here is derived from an EMBL/GenBank/DDBJ whole genome shotgun (WGS) entry which is preliminary data.</text>
</comment>
<name>A0A5S5AWX6_9FIRM</name>
<reference evidence="1 2" key="1">
    <citation type="submission" date="2019-07" db="EMBL/GenBank/DDBJ databases">
        <title>Genomic Encyclopedia of Type Strains, Phase I: the one thousand microbial genomes (KMG-I) project.</title>
        <authorList>
            <person name="Kyrpides N."/>
        </authorList>
    </citation>
    <scope>NUCLEOTIDE SEQUENCE [LARGE SCALE GENOMIC DNA]</scope>
    <source>
        <strain evidence="1 2">DSM 16647</strain>
    </source>
</reference>
<dbReference type="NCBIfam" id="TIGR02678">
    <property type="entry name" value="TIGR02678 family protein"/>
    <property type="match status" value="1"/>
</dbReference>
<dbReference type="EMBL" id="VNHO01000004">
    <property type="protein sequence ID" value="TYP57868.1"/>
    <property type="molecule type" value="Genomic_DNA"/>
</dbReference>